<dbReference type="EMBL" id="CABVLY010000019">
    <property type="protein sequence ID" value="VVU51853.1"/>
    <property type="molecule type" value="Genomic_DNA"/>
</dbReference>
<evidence type="ECO:0000313" key="1">
    <source>
        <dbReference type="EMBL" id="MBM2769879.1"/>
    </source>
</evidence>
<organism evidence="2 3">
    <name type="scientific">Burkholderia anthina</name>
    <dbReference type="NCBI Taxonomy" id="179879"/>
    <lineage>
        <taxon>Bacteria</taxon>
        <taxon>Pseudomonadati</taxon>
        <taxon>Pseudomonadota</taxon>
        <taxon>Betaproteobacteria</taxon>
        <taxon>Burkholderiales</taxon>
        <taxon>Burkholderiaceae</taxon>
        <taxon>Burkholderia</taxon>
        <taxon>Burkholderia cepacia complex</taxon>
    </lineage>
</organism>
<dbReference type="RefSeq" id="WP_174927490.1">
    <property type="nucleotide sequence ID" value="NZ_CABVLY010000019.1"/>
</dbReference>
<dbReference type="Proteomes" id="UP000494201">
    <property type="component" value="Unassembled WGS sequence"/>
</dbReference>
<proteinExistence type="predicted"/>
<reference evidence="2 3" key="1">
    <citation type="submission" date="2019-09" db="EMBL/GenBank/DDBJ databases">
        <authorList>
            <person name="Depoorter E."/>
        </authorList>
    </citation>
    <scope>NUCLEOTIDE SEQUENCE [LARGE SCALE GENOMIC DNA]</scope>
    <source>
        <strain evidence="2">LMG 20980</strain>
    </source>
</reference>
<dbReference type="Proteomes" id="UP000755577">
    <property type="component" value="Unassembled WGS sequence"/>
</dbReference>
<evidence type="ECO:0000313" key="2">
    <source>
        <dbReference type="EMBL" id="VVU51853.1"/>
    </source>
</evidence>
<reference evidence="1 4" key="2">
    <citation type="submission" date="2021-02" db="EMBL/GenBank/DDBJ databases">
        <title>Draft genome of the type strains Burkholderia anthina DSM16086.</title>
        <authorList>
            <person name="Hertel R."/>
            <person name="Meissner J."/>
            <person name="Poehlein A."/>
            <person name="Daniel R."/>
            <person name="Commichau F.M."/>
        </authorList>
    </citation>
    <scope>NUCLEOTIDE SEQUENCE [LARGE SCALE GENOMIC DNA]</scope>
    <source>
        <strain evidence="1 4">DSM 16086</strain>
    </source>
</reference>
<keyword evidence="4" id="KW-1185">Reference proteome</keyword>
<gene>
    <name evidence="2" type="ORF">BAN20980_04576</name>
    <name evidence="1" type="ORF">JQK92_26035</name>
</gene>
<evidence type="ECO:0000313" key="4">
    <source>
        <dbReference type="Proteomes" id="UP000755577"/>
    </source>
</evidence>
<name>A0A6P2GDN5_9BURK</name>
<sequence>MIHYHGTPITPATAAARAISGGHAFVSFQHPEQLGLALEVAQTFAVDNGAFSAWRSGAPVTNWKPYYAWVGELNRYPSFDFAVIPDVIDGDEHANDALLNEWPWHETAPWVGAPVWHLHESLERLERLAFAWPRICLGSSGEYATVGTPLWYRRMAEAMDVLCDKHGRPICKIHGLRMLNPDVFTRFPFASADSTNIGQNVGIDSKWRGPYTPATKEARAQVMRERIEAHQAPTFWVRKIAPIQAEFVLEGESHVE</sequence>
<protein>
    <submittedName>
        <fullName evidence="2">Uncharacterized protein</fullName>
    </submittedName>
</protein>
<dbReference type="EMBL" id="JAFCIQ010000022">
    <property type="protein sequence ID" value="MBM2769879.1"/>
    <property type="molecule type" value="Genomic_DNA"/>
</dbReference>
<dbReference type="GeneID" id="56502641"/>
<dbReference type="AlphaFoldDB" id="A0A6P2GDN5"/>
<evidence type="ECO:0000313" key="3">
    <source>
        <dbReference type="Proteomes" id="UP000494201"/>
    </source>
</evidence>
<accession>A0A6P2GDN5</accession>